<dbReference type="InterPro" id="IPR027417">
    <property type="entry name" value="P-loop_NTPase"/>
</dbReference>
<dbReference type="InterPro" id="IPR045427">
    <property type="entry name" value="MoxR"/>
</dbReference>
<organism evidence="2 3">
    <name type="scientific">Pseudoalteromonas lipolytica</name>
    <dbReference type="NCBI Taxonomy" id="570156"/>
    <lineage>
        <taxon>Bacteria</taxon>
        <taxon>Pseudomonadati</taxon>
        <taxon>Pseudomonadota</taxon>
        <taxon>Gammaproteobacteria</taxon>
        <taxon>Alteromonadales</taxon>
        <taxon>Pseudoalteromonadaceae</taxon>
        <taxon>Pseudoalteromonas</taxon>
    </lineage>
</organism>
<dbReference type="Pfam" id="PF17868">
    <property type="entry name" value="AAA_lid_8"/>
    <property type="match status" value="1"/>
</dbReference>
<keyword evidence="3" id="KW-1185">Reference proteome</keyword>
<evidence type="ECO:0000259" key="1">
    <source>
        <dbReference type="SMART" id="SM00382"/>
    </source>
</evidence>
<dbReference type="PANTHER" id="PTHR32204">
    <property type="entry name" value="ATPASE RAVA"/>
    <property type="match status" value="1"/>
</dbReference>
<dbReference type="InterPro" id="IPR003593">
    <property type="entry name" value="AAA+_ATPase"/>
</dbReference>
<dbReference type="Gene3D" id="3.40.50.300">
    <property type="entry name" value="P-loop containing nucleotide triphosphate hydrolases"/>
    <property type="match status" value="1"/>
</dbReference>
<evidence type="ECO:0000313" key="3">
    <source>
        <dbReference type="Proteomes" id="UP000183805"/>
    </source>
</evidence>
<feature type="domain" description="AAA+ ATPase" evidence="1">
    <location>
        <begin position="34"/>
        <end position="176"/>
    </location>
</feature>
<proteinExistence type="predicted"/>
<dbReference type="Pfam" id="PF20030">
    <property type="entry name" value="bpMoxR"/>
    <property type="match status" value="1"/>
</dbReference>
<protein>
    <submittedName>
        <fullName evidence="2">MoxR-like ATPase</fullName>
    </submittedName>
</protein>
<dbReference type="RefSeq" id="WP_074988559.1">
    <property type="nucleotide sequence ID" value="NZ_FPAZ01000002.1"/>
</dbReference>
<dbReference type="SUPFAM" id="SSF52540">
    <property type="entry name" value="P-loop containing nucleoside triphosphate hydrolases"/>
    <property type="match status" value="1"/>
</dbReference>
<dbReference type="Proteomes" id="UP000183805">
    <property type="component" value="Unassembled WGS sequence"/>
</dbReference>
<dbReference type="InterPro" id="IPR050513">
    <property type="entry name" value="RavA_ATPases"/>
</dbReference>
<reference evidence="2 3" key="1">
    <citation type="submission" date="2016-10" db="EMBL/GenBank/DDBJ databases">
        <authorList>
            <person name="Varghese N."/>
            <person name="Submissions S."/>
        </authorList>
    </citation>
    <scope>NUCLEOTIDE SEQUENCE [LARGE SCALE GENOMIC DNA]</scope>
    <source>
        <strain evidence="2 3">CGMCC 1.8499</strain>
    </source>
</reference>
<dbReference type="PANTHER" id="PTHR32204:SF0">
    <property type="entry name" value="ATPASE RAVA"/>
    <property type="match status" value="1"/>
</dbReference>
<comment type="caution">
    <text evidence="2">The sequence shown here is derived from an EMBL/GenBank/DDBJ whole genome shotgun (WGS) entry which is preliminary data.</text>
</comment>
<dbReference type="CDD" id="cd00009">
    <property type="entry name" value="AAA"/>
    <property type="match status" value="1"/>
</dbReference>
<name>A0ABY1GB76_9GAMM</name>
<evidence type="ECO:0000313" key="2">
    <source>
        <dbReference type="EMBL" id="SFT41767.1"/>
    </source>
</evidence>
<dbReference type="SMART" id="SM00382">
    <property type="entry name" value="AAA"/>
    <property type="match status" value="1"/>
</dbReference>
<accession>A0ABY1GB76</accession>
<dbReference type="InterPro" id="IPR041538">
    <property type="entry name" value="RavA-like_AAA_lid"/>
</dbReference>
<dbReference type="EMBL" id="FPAZ01000002">
    <property type="protein sequence ID" value="SFT41767.1"/>
    <property type="molecule type" value="Genomic_DNA"/>
</dbReference>
<sequence length="514" mass="58821">MSLQTRIKKLIDQISVGMHEREEIIPVALLGALTGQNTFLYGPPGTAKSLISRRIAKAFDNPPYFEYLMNRFSTPEEVFGPVSIKALKEDQYTRKTENYLPKAEFAFLDEIWKSSPAILNSLLTLINEGIFKNGQELEKTPLKALIAASNETPEENQGLDALYDRFIIRLMVGPIEIKENFESLISSKPTLAEIKVADEVVIKNNEWTSWLKKIDTVELSQDTLTIIHLIRKELSEQFEELGVYVSDRRWQKAAQLLKASAFFNNRMVTNHSDTLLLRYCLWTTEANREEVERIVNTAIEESGFSPEVSLAELDRKKDELDKEINVEVFYQNDVYETHNIKGKDYYKAKITFRYKTGYYNDNKETTRTFYIPVSKMKSREAFKPLDSNGNELTGYTCTFDGQGSCDVKITGLEGRYDSEAHFTPKILCSKGQKKQNVNSRLIDALKNEVKELKQTLRITLELCEAKQSEYMANLYSPFVSEQSCNIALNGINQQISDLKLRIKDCDRLKGLCSA</sequence>
<gene>
    <name evidence="2" type="ORF">SAMN04487854_102264</name>
</gene>